<comment type="caution">
    <text evidence="2">The sequence shown here is derived from an EMBL/GenBank/DDBJ whole genome shotgun (WGS) entry which is preliminary data.</text>
</comment>
<dbReference type="PANTHER" id="PTHR42964">
    <property type="entry name" value="ENOYL-COA HYDRATASE"/>
    <property type="match status" value="1"/>
</dbReference>
<organism evidence="2 3">
    <name type="scientific">Vibrio sinaloensis DSM 21326</name>
    <dbReference type="NCBI Taxonomy" id="945550"/>
    <lineage>
        <taxon>Bacteria</taxon>
        <taxon>Pseudomonadati</taxon>
        <taxon>Pseudomonadota</taxon>
        <taxon>Gammaproteobacteria</taxon>
        <taxon>Vibrionales</taxon>
        <taxon>Vibrionaceae</taxon>
        <taxon>Vibrio</taxon>
        <taxon>Vibrio oreintalis group</taxon>
    </lineage>
</organism>
<gene>
    <name evidence="2" type="ORF">VISI1226_01125</name>
</gene>
<dbReference type="Proteomes" id="UP000006228">
    <property type="component" value="Unassembled WGS sequence"/>
</dbReference>
<dbReference type="CDD" id="cd06558">
    <property type="entry name" value="crotonase-like"/>
    <property type="match status" value="1"/>
</dbReference>
<dbReference type="GeneID" id="95568782"/>
<dbReference type="InterPro" id="IPR029045">
    <property type="entry name" value="ClpP/crotonase-like_dom_sf"/>
</dbReference>
<accession>E8M593</accession>
<dbReference type="SUPFAM" id="SSF52096">
    <property type="entry name" value="ClpP/crotonase"/>
    <property type="match status" value="1"/>
</dbReference>
<dbReference type="InterPro" id="IPR014748">
    <property type="entry name" value="Enoyl-CoA_hydra_C"/>
</dbReference>
<dbReference type="AlphaFoldDB" id="E8M593"/>
<name>E8M593_PHOS4</name>
<keyword evidence="2" id="KW-0413">Isomerase</keyword>
<proteinExistence type="inferred from homology"/>
<evidence type="ECO:0000256" key="1">
    <source>
        <dbReference type="ARBA" id="ARBA00005254"/>
    </source>
</evidence>
<dbReference type="GO" id="GO:0016853">
    <property type="term" value="F:isomerase activity"/>
    <property type="evidence" value="ECO:0007669"/>
    <property type="project" value="UniProtKB-KW"/>
</dbReference>
<dbReference type="eggNOG" id="COG1024">
    <property type="taxonomic scope" value="Bacteria"/>
</dbReference>
<dbReference type="InterPro" id="IPR001753">
    <property type="entry name" value="Enoyl-CoA_hydra/iso"/>
</dbReference>
<reference evidence="2 3" key="1">
    <citation type="journal article" date="2012" name="Int. J. Syst. Evol. Microbiol.">
        <title>Vibrio caribbeanicus sp. nov., isolated from the marine sponge Scleritoderma cyanea.</title>
        <authorList>
            <person name="Hoffmann M."/>
            <person name="Monday S.R."/>
            <person name="Allard M.W."/>
            <person name="Strain E.A."/>
            <person name="Whittaker P."/>
            <person name="Naum M."/>
            <person name="McCarthy P.J."/>
            <person name="Lopez J.V."/>
            <person name="Fischer M."/>
            <person name="Brown E.W."/>
        </authorList>
    </citation>
    <scope>NUCLEOTIDE SEQUENCE [LARGE SCALE GENOMIC DNA]</scope>
    <source>
        <strain evidence="3">DSMZ 21326</strain>
    </source>
</reference>
<evidence type="ECO:0000313" key="3">
    <source>
        <dbReference type="Proteomes" id="UP000006228"/>
    </source>
</evidence>
<dbReference type="EMBL" id="AEVT01000056">
    <property type="protein sequence ID" value="EGA70686.1"/>
    <property type="molecule type" value="Genomic_DNA"/>
</dbReference>
<protein>
    <submittedName>
        <fullName evidence="2">Putative enoyl-CoA hydratase/isomerase</fullName>
    </submittedName>
</protein>
<comment type="similarity">
    <text evidence="1">Belongs to the enoyl-CoA hydratase/isomerase family.</text>
</comment>
<dbReference type="OrthoDB" id="9807606at2"/>
<dbReference type="PANTHER" id="PTHR42964:SF1">
    <property type="entry name" value="POLYKETIDE BIOSYNTHESIS ENOYL-COA HYDRATASE PKSH-RELATED"/>
    <property type="match status" value="1"/>
</dbReference>
<dbReference type="Gene3D" id="1.10.12.10">
    <property type="entry name" value="Lyase 2-enoyl-coa Hydratase, Chain A, domain 2"/>
    <property type="match status" value="1"/>
</dbReference>
<dbReference type="RefSeq" id="WP_008075849.1">
    <property type="nucleotide sequence ID" value="NZ_AEVT01000056.1"/>
</dbReference>
<dbReference type="Gene3D" id="3.90.226.10">
    <property type="entry name" value="2-enoyl-CoA Hydratase, Chain A, domain 1"/>
    <property type="match status" value="1"/>
</dbReference>
<evidence type="ECO:0000313" key="2">
    <source>
        <dbReference type="EMBL" id="EGA70686.1"/>
    </source>
</evidence>
<dbReference type="InterPro" id="IPR051683">
    <property type="entry name" value="Enoyl-CoA_Hydratase/Isomerase"/>
</dbReference>
<dbReference type="Pfam" id="PF00378">
    <property type="entry name" value="ECH_1"/>
    <property type="match status" value="1"/>
</dbReference>
<sequence>MEVILSDELHYDIDPQGIAHVTLNRVDKHNAFGNHLIHELIIALDYLAEHPNVRCLVLKGNGEHFSSGADLRWMKQMAEQNHDANIKDANQLAKLMKVLDHFPHPTLAYVHGWAFGGALGLICCCDIVLADRSAKFCLSEVKLGLVPATIAPYVCRAMGARQARRYMLTAEPIDTEKALDLQLIHQITSPETVEQDMQAILSRILRNSPAALTQAKELIQHCDNHPIDRDLIRYTSHMIANIRVSLEGQEGLSAFLEKRTPSWYQEES</sequence>
<dbReference type="GO" id="GO:0008300">
    <property type="term" value="P:isoprenoid catabolic process"/>
    <property type="evidence" value="ECO:0007669"/>
    <property type="project" value="TreeGrafter"/>
</dbReference>